<accession>A0A2Z7AFR4</accession>
<organism evidence="2 3">
    <name type="scientific">Dorcoceras hygrometricum</name>
    <dbReference type="NCBI Taxonomy" id="472368"/>
    <lineage>
        <taxon>Eukaryota</taxon>
        <taxon>Viridiplantae</taxon>
        <taxon>Streptophyta</taxon>
        <taxon>Embryophyta</taxon>
        <taxon>Tracheophyta</taxon>
        <taxon>Spermatophyta</taxon>
        <taxon>Magnoliopsida</taxon>
        <taxon>eudicotyledons</taxon>
        <taxon>Gunneridae</taxon>
        <taxon>Pentapetalae</taxon>
        <taxon>asterids</taxon>
        <taxon>lamiids</taxon>
        <taxon>Lamiales</taxon>
        <taxon>Gesneriaceae</taxon>
        <taxon>Didymocarpoideae</taxon>
        <taxon>Trichosporeae</taxon>
        <taxon>Loxocarpinae</taxon>
        <taxon>Dorcoceras</taxon>
    </lineage>
</organism>
<protein>
    <submittedName>
        <fullName evidence="2">Uncharacterized protein</fullName>
    </submittedName>
</protein>
<dbReference type="EMBL" id="KV016225">
    <property type="protein sequence ID" value="KZV20150.1"/>
    <property type="molecule type" value="Genomic_DNA"/>
</dbReference>
<name>A0A2Z7AFR4_9LAMI</name>
<feature type="compositionally biased region" description="Basic and acidic residues" evidence="1">
    <location>
        <begin position="49"/>
        <end position="66"/>
    </location>
</feature>
<dbReference type="AlphaFoldDB" id="A0A2Z7AFR4"/>
<reference evidence="2 3" key="1">
    <citation type="journal article" date="2015" name="Proc. Natl. Acad. Sci. U.S.A.">
        <title>The resurrection genome of Boea hygrometrica: A blueprint for survival of dehydration.</title>
        <authorList>
            <person name="Xiao L."/>
            <person name="Yang G."/>
            <person name="Zhang L."/>
            <person name="Yang X."/>
            <person name="Zhao S."/>
            <person name="Ji Z."/>
            <person name="Zhou Q."/>
            <person name="Hu M."/>
            <person name="Wang Y."/>
            <person name="Chen M."/>
            <person name="Xu Y."/>
            <person name="Jin H."/>
            <person name="Xiao X."/>
            <person name="Hu G."/>
            <person name="Bao F."/>
            <person name="Hu Y."/>
            <person name="Wan P."/>
            <person name="Li L."/>
            <person name="Deng X."/>
            <person name="Kuang T."/>
            <person name="Xiang C."/>
            <person name="Zhu J.K."/>
            <person name="Oliver M.J."/>
            <person name="He Y."/>
        </authorList>
    </citation>
    <scope>NUCLEOTIDE SEQUENCE [LARGE SCALE GENOMIC DNA]</scope>
    <source>
        <strain evidence="3">cv. XS01</strain>
    </source>
</reference>
<evidence type="ECO:0000313" key="2">
    <source>
        <dbReference type="EMBL" id="KZV20150.1"/>
    </source>
</evidence>
<sequence length="87" mass="10159">MLPRVQPVYVSTSLNYEIIGNHGDNIAQDKHQSRRNSRRDKCPSASRPEYFRDSDHPSILRTPDDPISRAPEVVIVHRLIIRLHQYE</sequence>
<feature type="region of interest" description="Disordered" evidence="1">
    <location>
        <begin position="25"/>
        <end position="66"/>
    </location>
</feature>
<evidence type="ECO:0000256" key="1">
    <source>
        <dbReference type="SAM" id="MobiDB-lite"/>
    </source>
</evidence>
<keyword evidence="3" id="KW-1185">Reference proteome</keyword>
<proteinExistence type="predicted"/>
<gene>
    <name evidence="2" type="ORF">F511_01007</name>
</gene>
<evidence type="ECO:0000313" key="3">
    <source>
        <dbReference type="Proteomes" id="UP000250235"/>
    </source>
</evidence>
<dbReference type="Proteomes" id="UP000250235">
    <property type="component" value="Unassembled WGS sequence"/>
</dbReference>